<evidence type="ECO:0000256" key="1">
    <source>
        <dbReference type="ARBA" id="ARBA00001974"/>
    </source>
</evidence>
<evidence type="ECO:0000256" key="2">
    <source>
        <dbReference type="ARBA" id="ARBA00010790"/>
    </source>
</evidence>
<name>A0A8H6YG04_9AGAR</name>
<evidence type="ECO:0000256" key="4">
    <source>
        <dbReference type="PIRSR" id="PIRSR000137-2"/>
    </source>
</evidence>
<dbReference type="OrthoDB" id="269227at2759"/>
<evidence type="ECO:0000313" key="6">
    <source>
        <dbReference type="EMBL" id="KAF7358021.1"/>
    </source>
</evidence>
<dbReference type="SUPFAM" id="SSF51905">
    <property type="entry name" value="FAD/NAD(P)-binding domain"/>
    <property type="match status" value="1"/>
</dbReference>
<gene>
    <name evidence="6" type="ORF">MVEN_00849200</name>
</gene>
<protein>
    <submittedName>
        <fullName evidence="6">FAD/NAD-P-binding domain-containing protein</fullName>
    </submittedName>
</protein>
<feature type="binding site" evidence="4">
    <location>
        <begin position="612"/>
        <end position="613"/>
    </location>
    <ligand>
        <name>FAD</name>
        <dbReference type="ChEBI" id="CHEBI:57692"/>
    </ligand>
</feature>
<dbReference type="Gene3D" id="3.50.50.60">
    <property type="entry name" value="FAD/NAD(P)-binding domain"/>
    <property type="match status" value="1"/>
</dbReference>
<dbReference type="InterPro" id="IPR012132">
    <property type="entry name" value="GMC_OxRdtase"/>
</dbReference>
<feature type="domain" description="Glucose-methanol-choline oxidoreductase N-terminal" evidence="5">
    <location>
        <begin position="333"/>
        <end position="347"/>
    </location>
</feature>
<dbReference type="PIRSF" id="PIRSF000137">
    <property type="entry name" value="Alcohol_oxidase"/>
    <property type="match status" value="1"/>
</dbReference>
<comment type="similarity">
    <text evidence="2">Belongs to the GMC oxidoreductase family.</text>
</comment>
<accession>A0A8H6YG04</accession>
<keyword evidence="4" id="KW-0285">Flavoprotein</keyword>
<organism evidence="6 7">
    <name type="scientific">Mycena venus</name>
    <dbReference type="NCBI Taxonomy" id="2733690"/>
    <lineage>
        <taxon>Eukaryota</taxon>
        <taxon>Fungi</taxon>
        <taxon>Dikarya</taxon>
        <taxon>Basidiomycota</taxon>
        <taxon>Agaricomycotina</taxon>
        <taxon>Agaricomycetes</taxon>
        <taxon>Agaricomycetidae</taxon>
        <taxon>Agaricales</taxon>
        <taxon>Marasmiineae</taxon>
        <taxon>Mycenaceae</taxon>
        <taxon>Mycena</taxon>
    </lineage>
</organism>
<dbReference type="PROSITE" id="PS00624">
    <property type="entry name" value="GMC_OXRED_2"/>
    <property type="match status" value="1"/>
</dbReference>
<dbReference type="AlphaFoldDB" id="A0A8H6YG04"/>
<dbReference type="GO" id="GO:0050660">
    <property type="term" value="F:flavin adenine dinucleotide binding"/>
    <property type="evidence" value="ECO:0007669"/>
    <property type="project" value="InterPro"/>
</dbReference>
<evidence type="ECO:0000259" key="5">
    <source>
        <dbReference type="PROSITE" id="PS00624"/>
    </source>
</evidence>
<dbReference type="Proteomes" id="UP000620124">
    <property type="component" value="Unassembled WGS sequence"/>
</dbReference>
<feature type="active site" description="Proton donor" evidence="3">
    <location>
        <position position="566"/>
    </location>
</feature>
<dbReference type="SUPFAM" id="SSF54373">
    <property type="entry name" value="FAD-linked reductases, C-terminal domain"/>
    <property type="match status" value="1"/>
</dbReference>
<sequence>MSIILEPIWRDGFKLGGDYRIRINGSIYLPVKATVSLGLDAGCGTLNQQTISLPPKCGLSAAHRQFSVNKLDSEYDYVVLGGGNAGCVLARRLSEGGKHTVLLVEKGDAGDSAPLPSLHFWSDGKHSTVFDSAVDPKFGRSFSLISGLGLGGTTRINGGQYTLGVPAEYNAWSEEGRPGWSYEELKPYFTKSETWVGPVPEEWHGSTGPLTVRSYEDFYFGCSKEAAKAATDLGFSSILDMHSPLEPSIGWNKMQYTLGTDGTRQSSFRAYLPKTFVNSTQNLHICTRAVGSKLAFSRQTDGRLRTDSVKIQSTDGRHVRVVKARQEVILACGAFETPKLLLLSGVGPEEHLDQMGIEVVRHTPGVGANLQDHIYIKTVYNCPLPDSLWAIVRRPWILIREIYNYLILGFGWLLCTQIEVEIFGMASLIDAEGKPTAASAEHKDPFNPNNRPDFAVLATPIADPREPGIDWSKGLFGPNCALMKAESRGRVLLRSRNPLENPLCEMGYLTHPKDWAALRAALRVSSQLCRQMRANGYALEESKVPRALDDETLDAFIKERVETMYHYASSCRMASEVDAHPGVVDPELRVHGISNLRISDASVLPSAPAVHPQALIYAVAEKCADMMLKGYEIFHLLPVIFIFDARMFLLNITTELGRYLIRRINSPY</sequence>
<dbReference type="PANTHER" id="PTHR11552">
    <property type="entry name" value="GLUCOSE-METHANOL-CHOLINE GMC OXIDOREDUCTASE"/>
    <property type="match status" value="1"/>
</dbReference>
<dbReference type="Gene3D" id="3.30.560.10">
    <property type="entry name" value="Glucose Oxidase, domain 3"/>
    <property type="match status" value="1"/>
</dbReference>
<dbReference type="InterPro" id="IPR007867">
    <property type="entry name" value="GMC_OxRtase_C"/>
</dbReference>
<reference evidence="6" key="1">
    <citation type="submission" date="2020-05" db="EMBL/GenBank/DDBJ databases">
        <title>Mycena genomes resolve the evolution of fungal bioluminescence.</title>
        <authorList>
            <person name="Tsai I.J."/>
        </authorList>
    </citation>
    <scope>NUCLEOTIDE SEQUENCE</scope>
    <source>
        <strain evidence="6">CCC161011</strain>
    </source>
</reference>
<proteinExistence type="inferred from homology"/>
<dbReference type="InterPro" id="IPR000172">
    <property type="entry name" value="GMC_OxRdtase_N"/>
</dbReference>
<feature type="active site" description="Proton acceptor" evidence="3">
    <location>
        <position position="611"/>
    </location>
</feature>
<dbReference type="Pfam" id="PF05199">
    <property type="entry name" value="GMC_oxred_C"/>
    <property type="match status" value="1"/>
</dbReference>
<evidence type="ECO:0000313" key="7">
    <source>
        <dbReference type="Proteomes" id="UP000620124"/>
    </source>
</evidence>
<dbReference type="EMBL" id="JACAZI010000006">
    <property type="protein sequence ID" value="KAF7358021.1"/>
    <property type="molecule type" value="Genomic_DNA"/>
</dbReference>
<keyword evidence="4" id="KW-0274">FAD</keyword>
<evidence type="ECO:0000256" key="3">
    <source>
        <dbReference type="PIRSR" id="PIRSR000137-1"/>
    </source>
</evidence>
<comment type="caution">
    <text evidence="6">The sequence shown here is derived from an EMBL/GenBank/DDBJ whole genome shotgun (WGS) entry which is preliminary data.</text>
</comment>
<dbReference type="Pfam" id="PF00732">
    <property type="entry name" value="GMC_oxred_N"/>
    <property type="match status" value="1"/>
</dbReference>
<feature type="binding site" evidence="4">
    <location>
        <position position="153"/>
    </location>
    <ligand>
        <name>FAD</name>
        <dbReference type="ChEBI" id="CHEBI:57692"/>
    </ligand>
</feature>
<comment type="cofactor">
    <cofactor evidence="1 4">
        <name>FAD</name>
        <dbReference type="ChEBI" id="CHEBI:57692"/>
    </cofactor>
</comment>
<keyword evidence="7" id="KW-1185">Reference proteome</keyword>
<dbReference type="PANTHER" id="PTHR11552:SF219">
    <property type="entry name" value="GLUCOSE-METHANOL-CHOLINE OXIDOREDUCTASE N-TERMINAL DOMAIN-CONTAINING PROTEIN"/>
    <property type="match status" value="1"/>
</dbReference>
<dbReference type="InterPro" id="IPR036188">
    <property type="entry name" value="FAD/NAD-bd_sf"/>
</dbReference>
<dbReference type="GO" id="GO:0016614">
    <property type="term" value="F:oxidoreductase activity, acting on CH-OH group of donors"/>
    <property type="evidence" value="ECO:0007669"/>
    <property type="project" value="InterPro"/>
</dbReference>